<evidence type="ECO:0000313" key="2">
    <source>
        <dbReference type="EMBL" id="KCZ93311.1"/>
    </source>
</evidence>
<dbReference type="PANTHER" id="PTHR35585">
    <property type="entry name" value="HHE DOMAIN PROTEIN (AFU_ORTHOLOGUE AFUA_4G00730)"/>
    <property type="match status" value="1"/>
</dbReference>
<dbReference type="AlphaFoldDB" id="A0A059FS16"/>
<evidence type="ECO:0000313" key="3">
    <source>
        <dbReference type="Proteomes" id="UP000025171"/>
    </source>
</evidence>
<name>A0A059FS16_9PROT</name>
<evidence type="ECO:0000259" key="1">
    <source>
        <dbReference type="Pfam" id="PF01814"/>
    </source>
</evidence>
<proteinExistence type="predicted"/>
<sequence>MTTIYDRLKSDHDRQRDLLARLAETSGDSDMRRELWTTFYYDIGAHAAAEEEAFYAPLMENSKGQPKARHSVSEHHEVDEMIQDIEGMDFSSPGWLARFKTMRDRYEHHIDEEENEIFETARKVLGADSSGEIAATFDTRKKKERSLVDAKAEAELEE</sequence>
<dbReference type="Gene3D" id="1.20.120.520">
    <property type="entry name" value="nmb1532 protein domain like"/>
    <property type="match status" value="1"/>
</dbReference>
<gene>
    <name evidence="2" type="ORF">HJO_05630</name>
</gene>
<dbReference type="PATRIC" id="fig|1280950.3.peg.1134"/>
<keyword evidence="3" id="KW-1185">Reference proteome</keyword>
<reference evidence="2 3" key="1">
    <citation type="journal article" date="2014" name="Antonie Van Leeuwenhoek">
        <title>Hyphomonas beringensis sp. nov. and Hyphomonas chukchiensis sp. nov., isolated from surface seawater of the Bering Sea and Chukchi Sea.</title>
        <authorList>
            <person name="Li C."/>
            <person name="Lai Q."/>
            <person name="Li G."/>
            <person name="Dong C."/>
            <person name="Wang J."/>
            <person name="Liao Y."/>
            <person name="Shao Z."/>
        </authorList>
    </citation>
    <scope>NUCLEOTIDE SEQUENCE [LARGE SCALE GENOMIC DNA]</scope>
    <source>
        <strain evidence="2 3">MHS-2</strain>
    </source>
</reference>
<dbReference type="EMBL" id="ARYK01000002">
    <property type="protein sequence ID" value="KCZ93311.1"/>
    <property type="molecule type" value="Genomic_DNA"/>
</dbReference>
<comment type="caution">
    <text evidence="2">The sequence shown here is derived from an EMBL/GenBank/DDBJ whole genome shotgun (WGS) entry which is preliminary data.</text>
</comment>
<dbReference type="Pfam" id="PF01814">
    <property type="entry name" value="Hemerythrin"/>
    <property type="match status" value="1"/>
</dbReference>
<dbReference type="OrthoDB" id="5523420at2"/>
<dbReference type="eggNOG" id="COG5592">
    <property type="taxonomic scope" value="Bacteria"/>
</dbReference>
<protein>
    <recommendedName>
        <fullName evidence="1">Hemerythrin-like domain-containing protein</fullName>
    </recommendedName>
</protein>
<organism evidence="2 3">
    <name type="scientific">Hyphomonas johnsonii MHS-2</name>
    <dbReference type="NCBI Taxonomy" id="1280950"/>
    <lineage>
        <taxon>Bacteria</taxon>
        <taxon>Pseudomonadati</taxon>
        <taxon>Pseudomonadota</taxon>
        <taxon>Alphaproteobacteria</taxon>
        <taxon>Hyphomonadales</taxon>
        <taxon>Hyphomonadaceae</taxon>
        <taxon>Hyphomonas</taxon>
    </lineage>
</organism>
<feature type="domain" description="Hemerythrin-like" evidence="1">
    <location>
        <begin position="3"/>
        <end position="120"/>
    </location>
</feature>
<dbReference type="InterPro" id="IPR012312">
    <property type="entry name" value="Hemerythrin-like"/>
</dbReference>
<dbReference type="RefSeq" id="WP_035615322.1">
    <property type="nucleotide sequence ID" value="NZ_ARYK01000002.1"/>
</dbReference>
<dbReference type="PANTHER" id="PTHR35585:SF1">
    <property type="entry name" value="HHE DOMAIN PROTEIN (AFU_ORTHOLOGUE AFUA_4G00730)"/>
    <property type="match status" value="1"/>
</dbReference>
<accession>A0A059FS16</accession>
<dbReference type="Proteomes" id="UP000025171">
    <property type="component" value="Unassembled WGS sequence"/>
</dbReference>